<feature type="domain" description="GH26" evidence="5">
    <location>
        <begin position="11"/>
        <end position="313"/>
    </location>
</feature>
<dbReference type="PANTHER" id="PTHR40079:SF4">
    <property type="entry name" value="GH26 DOMAIN-CONTAINING PROTEIN-RELATED"/>
    <property type="match status" value="1"/>
</dbReference>
<dbReference type="PRINTS" id="PR00739">
    <property type="entry name" value="GLHYDRLASE26"/>
</dbReference>
<dbReference type="GO" id="GO:0016985">
    <property type="term" value="F:mannan endo-1,4-beta-mannosidase activity"/>
    <property type="evidence" value="ECO:0007669"/>
    <property type="project" value="InterPro"/>
</dbReference>
<gene>
    <name evidence="6" type="ORF">SAMN02745110_00567</name>
</gene>
<reference evidence="6 7" key="1">
    <citation type="submission" date="2017-02" db="EMBL/GenBank/DDBJ databases">
        <authorList>
            <person name="Peterson S.W."/>
        </authorList>
    </citation>
    <scope>NUCLEOTIDE SEQUENCE [LARGE SCALE GENOMIC DNA]</scope>
    <source>
        <strain evidence="6 7">ATCC 17233</strain>
    </source>
</reference>
<dbReference type="OrthoDB" id="9802773at2"/>
<dbReference type="Pfam" id="PF02156">
    <property type="entry name" value="Glyco_hydro_26"/>
    <property type="match status" value="1"/>
</dbReference>
<proteinExistence type="inferred from homology"/>
<dbReference type="EMBL" id="FUXA01000004">
    <property type="protein sequence ID" value="SJZ45816.1"/>
    <property type="molecule type" value="Genomic_DNA"/>
</dbReference>
<name>A0A1T4KTU2_9FIRM</name>
<dbReference type="Proteomes" id="UP000189857">
    <property type="component" value="Unassembled WGS sequence"/>
</dbReference>
<dbReference type="Gene3D" id="3.20.20.80">
    <property type="entry name" value="Glycosidases"/>
    <property type="match status" value="1"/>
</dbReference>
<dbReference type="RefSeq" id="WP_078786227.1">
    <property type="nucleotide sequence ID" value="NZ_CAJOJK010000031.1"/>
</dbReference>
<evidence type="ECO:0000313" key="7">
    <source>
        <dbReference type="Proteomes" id="UP000189857"/>
    </source>
</evidence>
<dbReference type="GO" id="GO:0006080">
    <property type="term" value="P:substituted mannan metabolic process"/>
    <property type="evidence" value="ECO:0007669"/>
    <property type="project" value="InterPro"/>
</dbReference>
<evidence type="ECO:0000313" key="6">
    <source>
        <dbReference type="EMBL" id="SJZ45816.1"/>
    </source>
</evidence>
<dbReference type="PANTHER" id="PTHR40079">
    <property type="entry name" value="MANNAN ENDO-1,4-BETA-MANNOSIDASE E-RELATED"/>
    <property type="match status" value="1"/>
</dbReference>
<evidence type="ECO:0000256" key="1">
    <source>
        <dbReference type="ARBA" id="ARBA00007754"/>
    </source>
</evidence>
<keyword evidence="2 4" id="KW-0378">Hydrolase</keyword>
<accession>A0A1T4KTU2</accession>
<evidence type="ECO:0000256" key="3">
    <source>
        <dbReference type="ARBA" id="ARBA00023295"/>
    </source>
</evidence>
<comment type="similarity">
    <text evidence="1 4">Belongs to the glycosyl hydrolase 26 family.</text>
</comment>
<dbReference type="InterPro" id="IPR022790">
    <property type="entry name" value="GH26_dom"/>
</dbReference>
<feature type="active site" description="Proton donor" evidence="4">
    <location>
        <position position="169"/>
    </location>
</feature>
<feature type="active site" description="Nucleophile" evidence="4">
    <location>
        <position position="261"/>
    </location>
</feature>
<dbReference type="AlphaFoldDB" id="A0A1T4KTU2"/>
<protein>
    <submittedName>
        <fullName evidence="6">Mannan endo-1,4-beta-mannosidase</fullName>
    </submittedName>
</protein>
<dbReference type="InterPro" id="IPR000805">
    <property type="entry name" value="Glyco_hydro_26"/>
</dbReference>
<sequence length="313" mass="36639">MQIPVNKNASENAKMLLNYLSETAGKAIITGQHTQTIPMEEVDYIFSKTGKKPKLRGFELLSYSPNINYENASNECLTEIYENRETLKTAMKWAENSEGILTFSFHWFSPLGGHDKSFYTKNTDFDAAKILVEGSSEREAFYHDMKIIADYLKPFSEKDIPILWRPFHESDGEWFWWGAKGPEIAKKLYILMYHYFTETCHLNNLLWVWNCRLPEGYPGDEYVDVISVDIYLTEYKSTDYRDEYLKLINDTTKNKVAALAEVGYLPDIKMLEQSHTPWAYYMTWSKEFCIGEQYNTVEQLRNMYESPYAIVET</sequence>
<organism evidence="6 7">
    <name type="scientific">Eubacterium ruminantium</name>
    <dbReference type="NCBI Taxonomy" id="42322"/>
    <lineage>
        <taxon>Bacteria</taxon>
        <taxon>Bacillati</taxon>
        <taxon>Bacillota</taxon>
        <taxon>Clostridia</taxon>
        <taxon>Eubacteriales</taxon>
        <taxon>Eubacteriaceae</taxon>
        <taxon>Eubacterium</taxon>
    </lineage>
</organism>
<keyword evidence="3 4" id="KW-0326">Glycosidase</keyword>
<evidence type="ECO:0000259" key="5">
    <source>
        <dbReference type="PROSITE" id="PS51764"/>
    </source>
</evidence>
<evidence type="ECO:0000256" key="2">
    <source>
        <dbReference type="ARBA" id="ARBA00022801"/>
    </source>
</evidence>
<dbReference type="PROSITE" id="PS51764">
    <property type="entry name" value="GH26"/>
    <property type="match status" value="1"/>
</dbReference>
<evidence type="ECO:0000256" key="4">
    <source>
        <dbReference type="PROSITE-ProRule" id="PRU01100"/>
    </source>
</evidence>
<dbReference type="InterPro" id="IPR017853">
    <property type="entry name" value="GH"/>
</dbReference>
<keyword evidence="7" id="KW-1185">Reference proteome</keyword>
<dbReference type="SUPFAM" id="SSF51445">
    <property type="entry name" value="(Trans)glycosidases"/>
    <property type="match status" value="1"/>
</dbReference>